<organism evidence="2 3">
    <name type="scientific">Marinobacter halodurans</name>
    <dbReference type="NCBI Taxonomy" id="2528979"/>
    <lineage>
        <taxon>Bacteria</taxon>
        <taxon>Pseudomonadati</taxon>
        <taxon>Pseudomonadota</taxon>
        <taxon>Gammaproteobacteria</taxon>
        <taxon>Pseudomonadales</taxon>
        <taxon>Marinobacteraceae</taxon>
        <taxon>Marinobacter</taxon>
    </lineage>
</organism>
<dbReference type="RefSeq" id="WP_131484221.1">
    <property type="nucleotide sequence ID" value="NZ_SJDL01000082.1"/>
</dbReference>
<proteinExistence type="predicted"/>
<sequence length="137" mass="15011">MKAKAFLIALLATCFAMEGCATQSKNPETWHVGVGAPEHYDVIVENFKLISSEGASQDFSAGNVGCCWKGNKGPRGKGGPTTRVPRYVGVQWYSLAEGKTYKKAFPLPEDLKSQMLEQAKYITSKGEFEVDPISWTT</sequence>
<evidence type="ECO:0000313" key="2">
    <source>
        <dbReference type="EMBL" id="TBW46435.1"/>
    </source>
</evidence>
<evidence type="ECO:0000256" key="1">
    <source>
        <dbReference type="SAM" id="SignalP"/>
    </source>
</evidence>
<name>A0ABY1ZDQ5_9GAMM</name>
<accession>A0ABY1ZDQ5</accession>
<dbReference type="EMBL" id="SJDL01000082">
    <property type="protein sequence ID" value="TBW46435.1"/>
    <property type="molecule type" value="Genomic_DNA"/>
</dbReference>
<keyword evidence="1" id="KW-0732">Signal</keyword>
<evidence type="ECO:0000313" key="3">
    <source>
        <dbReference type="Proteomes" id="UP000313645"/>
    </source>
</evidence>
<gene>
    <name evidence="2" type="ORF">EZI54_23115</name>
</gene>
<protein>
    <submittedName>
        <fullName evidence="2">DUF2931 family protein</fullName>
    </submittedName>
</protein>
<dbReference type="Proteomes" id="UP000313645">
    <property type="component" value="Unassembled WGS sequence"/>
</dbReference>
<dbReference type="Pfam" id="PF11153">
    <property type="entry name" value="DUF2931"/>
    <property type="match status" value="1"/>
</dbReference>
<comment type="caution">
    <text evidence="2">The sequence shown here is derived from an EMBL/GenBank/DDBJ whole genome shotgun (WGS) entry which is preliminary data.</text>
</comment>
<feature type="chain" id="PRO_5046013828" evidence="1">
    <location>
        <begin position="22"/>
        <end position="137"/>
    </location>
</feature>
<reference evidence="2 3" key="1">
    <citation type="submission" date="2019-02" db="EMBL/GenBank/DDBJ databases">
        <title>Marinobacter halodurans sp. nov., a marine bacterium isolated from sea tidal flat.</title>
        <authorList>
            <person name="Yoo Y."/>
            <person name="Lee D.W."/>
            <person name="Kim B.S."/>
            <person name="Kim J.-J."/>
        </authorList>
    </citation>
    <scope>NUCLEOTIDE SEQUENCE [LARGE SCALE GENOMIC DNA]</scope>
    <source>
        <strain evidence="2 3">YJ-S3-2</strain>
    </source>
</reference>
<keyword evidence="3" id="KW-1185">Reference proteome</keyword>
<dbReference type="InterPro" id="IPR021326">
    <property type="entry name" value="DUF2931"/>
</dbReference>
<feature type="signal peptide" evidence="1">
    <location>
        <begin position="1"/>
        <end position="21"/>
    </location>
</feature>